<keyword evidence="2" id="KW-1185">Reference proteome</keyword>
<gene>
    <name evidence="1" type="ORF">MUK42_14864</name>
</gene>
<dbReference type="Proteomes" id="UP001055439">
    <property type="component" value="Chromosome 9"/>
</dbReference>
<protein>
    <submittedName>
        <fullName evidence="1">Uncharacterized protein</fullName>
    </submittedName>
</protein>
<name>A0A9E7LAF0_9LILI</name>
<sequence>MGYGHLLSLAFPKDAFVGTSRAQNAAVEVLVRMPLRLEFMYVGWAHSPVPSKPQHRFMMITVYMIGDEKIVVCLLSSKAGRSREEAEFPTEAAV</sequence>
<evidence type="ECO:0000313" key="2">
    <source>
        <dbReference type="Proteomes" id="UP001055439"/>
    </source>
</evidence>
<reference evidence="1" key="1">
    <citation type="submission" date="2022-05" db="EMBL/GenBank/DDBJ databases">
        <title>The Musa troglodytarum L. genome provides insights into the mechanism of non-climacteric behaviour and enrichment of carotenoids.</title>
        <authorList>
            <person name="Wang J."/>
        </authorList>
    </citation>
    <scope>NUCLEOTIDE SEQUENCE</scope>
    <source>
        <tissue evidence="1">Leaf</tissue>
    </source>
</reference>
<dbReference type="OrthoDB" id="666348at2759"/>
<proteinExistence type="predicted"/>
<evidence type="ECO:0000313" key="1">
    <source>
        <dbReference type="EMBL" id="URE43519.1"/>
    </source>
</evidence>
<dbReference type="AlphaFoldDB" id="A0A9E7LAF0"/>
<organism evidence="1 2">
    <name type="scientific">Musa troglodytarum</name>
    <name type="common">fe'i banana</name>
    <dbReference type="NCBI Taxonomy" id="320322"/>
    <lineage>
        <taxon>Eukaryota</taxon>
        <taxon>Viridiplantae</taxon>
        <taxon>Streptophyta</taxon>
        <taxon>Embryophyta</taxon>
        <taxon>Tracheophyta</taxon>
        <taxon>Spermatophyta</taxon>
        <taxon>Magnoliopsida</taxon>
        <taxon>Liliopsida</taxon>
        <taxon>Zingiberales</taxon>
        <taxon>Musaceae</taxon>
        <taxon>Musa</taxon>
    </lineage>
</organism>
<accession>A0A9E7LAF0</accession>
<dbReference type="EMBL" id="CP097511">
    <property type="protein sequence ID" value="URE43519.1"/>
    <property type="molecule type" value="Genomic_DNA"/>
</dbReference>